<feature type="transmembrane region" description="Helical" evidence="1">
    <location>
        <begin position="91"/>
        <end position="115"/>
    </location>
</feature>
<dbReference type="eggNOG" id="ENOG502ZCCM">
    <property type="taxonomic scope" value="Bacteria"/>
</dbReference>
<feature type="transmembrane region" description="Helical" evidence="1">
    <location>
        <begin position="197"/>
        <end position="216"/>
    </location>
</feature>
<dbReference type="RefSeq" id="WP_014020530.1">
    <property type="nucleotide sequence ID" value="NC_015914.1"/>
</dbReference>
<dbReference type="STRING" id="880070.Cycma_2497"/>
<protein>
    <recommendedName>
        <fullName evidence="4">DUF4386 domain-containing protein</fullName>
    </recommendedName>
</protein>
<proteinExistence type="predicted"/>
<dbReference type="InterPro" id="IPR025495">
    <property type="entry name" value="DUF4386"/>
</dbReference>
<dbReference type="OrthoDB" id="7060422at2"/>
<dbReference type="Proteomes" id="UP000001635">
    <property type="component" value="Chromosome"/>
</dbReference>
<gene>
    <name evidence="2" type="ordered locus">Cycma_2497</name>
</gene>
<dbReference type="Pfam" id="PF14329">
    <property type="entry name" value="DUF4386"/>
    <property type="match status" value="1"/>
</dbReference>
<keyword evidence="3" id="KW-1185">Reference proteome</keyword>
<reference evidence="3" key="1">
    <citation type="submission" date="2011-07" db="EMBL/GenBank/DDBJ databases">
        <title>The complete genome of Cyclobacterium marinum DSM 745.</title>
        <authorList>
            <person name="Lucas S."/>
            <person name="Han J."/>
            <person name="Lapidus A."/>
            <person name="Bruce D."/>
            <person name="Goodwin L."/>
            <person name="Pitluck S."/>
            <person name="Peters L."/>
            <person name="Kyrpides N."/>
            <person name="Mavromatis K."/>
            <person name="Ivanova N."/>
            <person name="Ovchinnikova G."/>
            <person name="Chertkov O."/>
            <person name="Detter J.C."/>
            <person name="Tapia R."/>
            <person name="Han C."/>
            <person name="Land M."/>
            <person name="Hauser L."/>
            <person name="Markowitz V."/>
            <person name="Cheng J.-F."/>
            <person name="Hugenholtz P."/>
            <person name="Woyke T."/>
            <person name="Wu D."/>
            <person name="Tindall B."/>
            <person name="Schuetze A."/>
            <person name="Brambilla E."/>
            <person name="Klenk H.-P."/>
            <person name="Eisen J.A."/>
        </authorList>
    </citation>
    <scope>NUCLEOTIDE SEQUENCE [LARGE SCALE GENOMIC DNA]</scope>
    <source>
        <strain evidence="3">ATCC 25205 / DSM 745 / LMG 13164 / NCIMB 1802</strain>
    </source>
</reference>
<evidence type="ECO:0000313" key="2">
    <source>
        <dbReference type="EMBL" id="AEL26237.1"/>
    </source>
</evidence>
<keyword evidence="1" id="KW-0472">Membrane</keyword>
<evidence type="ECO:0000256" key="1">
    <source>
        <dbReference type="SAM" id="Phobius"/>
    </source>
</evidence>
<dbReference type="EMBL" id="CP002955">
    <property type="protein sequence ID" value="AEL26237.1"/>
    <property type="molecule type" value="Genomic_DNA"/>
</dbReference>
<dbReference type="HOGENOM" id="CLU_098561_0_0_10"/>
<sequence>MYLSKRTCGLITGTSVLVMAVIAMFSYGYIFEKLIVKNNGIETFNNLKSAYGVFVAGIFGWGIIFFLDVLVACSLYVFFKDLNYKISLFSSILRILYSFGLAYASLHLLDIVPLLNGNIDNHEAVLLKLKAFELTWVKSLIIFGFHLIGLGVVVVKLKSNFNKFGYLIIFSGLCYVLLNLLKISLPLLGERIMMVELILSLPMAMAEIGLGFWLIIKGGSTPEALRKELLV</sequence>
<dbReference type="KEGG" id="cmr:Cycma_2497"/>
<evidence type="ECO:0000313" key="3">
    <source>
        <dbReference type="Proteomes" id="UP000001635"/>
    </source>
</evidence>
<accession>G0IV13</accession>
<feature type="transmembrane region" description="Helical" evidence="1">
    <location>
        <begin position="50"/>
        <end position="79"/>
    </location>
</feature>
<dbReference type="AlphaFoldDB" id="G0IV13"/>
<feature type="transmembrane region" description="Helical" evidence="1">
    <location>
        <begin position="135"/>
        <end position="157"/>
    </location>
</feature>
<keyword evidence="1" id="KW-0812">Transmembrane</keyword>
<organism evidence="2 3">
    <name type="scientific">Cyclobacterium marinum (strain ATCC 25205 / DSM 745 / LMG 13164 / NCIMB 1802)</name>
    <name type="common">Flectobacillus marinus</name>
    <dbReference type="NCBI Taxonomy" id="880070"/>
    <lineage>
        <taxon>Bacteria</taxon>
        <taxon>Pseudomonadati</taxon>
        <taxon>Bacteroidota</taxon>
        <taxon>Cytophagia</taxon>
        <taxon>Cytophagales</taxon>
        <taxon>Cyclobacteriaceae</taxon>
        <taxon>Cyclobacterium</taxon>
    </lineage>
</organism>
<feature type="transmembrane region" description="Helical" evidence="1">
    <location>
        <begin position="7"/>
        <end position="30"/>
    </location>
</feature>
<keyword evidence="1" id="KW-1133">Transmembrane helix</keyword>
<evidence type="ECO:0008006" key="4">
    <source>
        <dbReference type="Google" id="ProtNLM"/>
    </source>
</evidence>
<feature type="transmembrane region" description="Helical" evidence="1">
    <location>
        <begin position="164"/>
        <end position="185"/>
    </location>
</feature>
<name>G0IV13_CYCMS</name>